<dbReference type="EMBL" id="CAJPDS010000113">
    <property type="protein sequence ID" value="CAF9938454.1"/>
    <property type="molecule type" value="Genomic_DNA"/>
</dbReference>
<evidence type="ECO:0000313" key="2">
    <source>
        <dbReference type="EMBL" id="CAF9938454.1"/>
    </source>
</evidence>
<feature type="compositionally biased region" description="Acidic residues" evidence="1">
    <location>
        <begin position="95"/>
        <end position="106"/>
    </location>
</feature>
<feature type="region of interest" description="Disordered" evidence="1">
    <location>
        <begin position="1"/>
        <end position="20"/>
    </location>
</feature>
<name>A0A8H3J0J0_9LECA</name>
<feature type="region of interest" description="Disordered" evidence="1">
    <location>
        <begin position="95"/>
        <end position="118"/>
    </location>
</feature>
<accession>A0A8H3J0J0</accession>
<keyword evidence="3" id="KW-1185">Reference proteome</keyword>
<dbReference type="OrthoDB" id="5431373at2759"/>
<evidence type="ECO:0000256" key="1">
    <source>
        <dbReference type="SAM" id="MobiDB-lite"/>
    </source>
</evidence>
<reference evidence="2" key="1">
    <citation type="submission" date="2021-03" db="EMBL/GenBank/DDBJ databases">
        <authorList>
            <person name="Tagirdzhanova G."/>
        </authorList>
    </citation>
    <scope>NUCLEOTIDE SEQUENCE</scope>
</reference>
<dbReference type="AlphaFoldDB" id="A0A8H3J0J0"/>
<gene>
    <name evidence="2" type="ORF">HETSPECPRED_001079</name>
</gene>
<proteinExistence type="predicted"/>
<protein>
    <submittedName>
        <fullName evidence="2">Uncharacterized protein</fullName>
    </submittedName>
</protein>
<comment type="caution">
    <text evidence="2">The sequence shown here is derived from an EMBL/GenBank/DDBJ whole genome shotgun (WGS) entry which is preliminary data.</text>
</comment>
<sequence>MDQERLRGLVRRPTSSPHQALAQKHLKDHLEKYDQSHEIERSAEKFIARGLTIQNIMNLRSGPFTLSPLPTQRLDVQNIRHLDIAVVPFWKEEAQEDPADMADDSSDTPTITDHRRPHFSEEQRNAFKILHDWLASFPATTVQHFRFEWIGEVAGFNPLIFDKFAENWNTPDDNWFSNGVVAWSGLTTLRLKGVDIKDADVTTLTRRNPGLLSLIVETYWTEAEIAAGWASENPDDREVDVLRTKW</sequence>
<evidence type="ECO:0000313" key="3">
    <source>
        <dbReference type="Proteomes" id="UP000664521"/>
    </source>
</evidence>
<organism evidence="2 3">
    <name type="scientific">Heterodermia speciosa</name>
    <dbReference type="NCBI Taxonomy" id="116794"/>
    <lineage>
        <taxon>Eukaryota</taxon>
        <taxon>Fungi</taxon>
        <taxon>Dikarya</taxon>
        <taxon>Ascomycota</taxon>
        <taxon>Pezizomycotina</taxon>
        <taxon>Lecanoromycetes</taxon>
        <taxon>OSLEUM clade</taxon>
        <taxon>Lecanoromycetidae</taxon>
        <taxon>Caliciales</taxon>
        <taxon>Physciaceae</taxon>
        <taxon>Heterodermia</taxon>
    </lineage>
</organism>
<dbReference type="Proteomes" id="UP000664521">
    <property type="component" value="Unassembled WGS sequence"/>
</dbReference>